<organism evidence="16 17">
    <name type="scientific">Schistosoma margrebowiei</name>
    <dbReference type="NCBI Taxonomy" id="48269"/>
    <lineage>
        <taxon>Eukaryota</taxon>
        <taxon>Metazoa</taxon>
        <taxon>Spiralia</taxon>
        <taxon>Lophotrochozoa</taxon>
        <taxon>Platyhelminthes</taxon>
        <taxon>Trematoda</taxon>
        <taxon>Digenea</taxon>
        <taxon>Strigeidida</taxon>
        <taxon>Schistosomatoidea</taxon>
        <taxon>Schistosomatidae</taxon>
        <taxon>Schistosoma</taxon>
    </lineage>
</organism>
<feature type="domain" description="JmjC" evidence="14">
    <location>
        <begin position="283"/>
        <end position="384"/>
    </location>
</feature>
<feature type="region of interest" description="Disordered" evidence="13">
    <location>
        <begin position="44"/>
        <end position="85"/>
    </location>
</feature>
<feature type="compositionally biased region" description="Basic residues" evidence="13">
    <location>
        <begin position="65"/>
        <end position="74"/>
    </location>
</feature>
<feature type="domain" description="RIOX1/NO66-like C-terminal winged helix" evidence="15">
    <location>
        <begin position="545"/>
        <end position="681"/>
    </location>
</feature>
<reference evidence="17" key="1">
    <citation type="submission" date="2023-11" db="UniProtKB">
        <authorList>
            <consortium name="WormBaseParasite"/>
        </authorList>
    </citation>
    <scope>IDENTIFICATION</scope>
</reference>
<dbReference type="EC" id="1.14.11.-" evidence="12"/>
<dbReference type="Proteomes" id="UP000050790">
    <property type="component" value="Unassembled WGS sequence"/>
</dbReference>
<keyword evidence="8 12" id="KW-0408">Iron</keyword>
<dbReference type="Gene3D" id="1.10.10.1500">
    <property type="entry name" value="JmjC domain-containing ribosomal oxygenase (ROX), dimer domain"/>
    <property type="match status" value="1"/>
</dbReference>
<protein>
    <recommendedName>
        <fullName evidence="12">Bifunctional lysine-specific demethylase and histidyl-hydroxylase</fullName>
        <ecNumber evidence="12">1.14.11.-</ecNumber>
    </recommendedName>
</protein>
<dbReference type="PANTHER" id="PTHR13096:SF8">
    <property type="entry name" value="RIBOSOMAL OXYGENASE 1"/>
    <property type="match status" value="1"/>
</dbReference>
<evidence type="ECO:0000256" key="8">
    <source>
        <dbReference type="ARBA" id="ARBA00023004"/>
    </source>
</evidence>
<comment type="subcellular location">
    <subcellularLocation>
        <location evidence="1 12">Nucleus</location>
    </subcellularLocation>
</comment>
<proteinExistence type="inferred from homology"/>
<evidence type="ECO:0000256" key="5">
    <source>
        <dbReference type="ARBA" id="ARBA00022853"/>
    </source>
</evidence>
<evidence type="ECO:0000313" key="16">
    <source>
        <dbReference type="Proteomes" id="UP000050790"/>
    </source>
</evidence>
<keyword evidence="6 12" id="KW-0223">Dioxygenase</keyword>
<evidence type="ECO:0000256" key="4">
    <source>
        <dbReference type="ARBA" id="ARBA00022723"/>
    </source>
</evidence>
<dbReference type="InterPro" id="IPR049043">
    <property type="entry name" value="WHD_RIOX1"/>
</dbReference>
<feature type="compositionally biased region" description="Polar residues" evidence="13">
    <location>
        <begin position="44"/>
        <end position="62"/>
    </location>
</feature>
<keyword evidence="11 12" id="KW-0539">Nucleus</keyword>
<dbReference type="GO" id="GO:0032453">
    <property type="term" value="F:histone H3K4 demethylase activity"/>
    <property type="evidence" value="ECO:0007669"/>
    <property type="project" value="TreeGrafter"/>
</dbReference>
<dbReference type="GO" id="GO:0051864">
    <property type="term" value="F:histone H3K36 demethylase activity"/>
    <property type="evidence" value="ECO:0007669"/>
    <property type="project" value="TreeGrafter"/>
</dbReference>
<evidence type="ECO:0000259" key="15">
    <source>
        <dbReference type="Pfam" id="PF21233"/>
    </source>
</evidence>
<name>A0AA84ZBY0_9TREM</name>
<comment type="function">
    <text evidence="12">Oxygenase that can act as both a histone lysine demethylase and a ribosomal histidine hydroxylase.</text>
</comment>
<evidence type="ECO:0000256" key="1">
    <source>
        <dbReference type="ARBA" id="ARBA00004123"/>
    </source>
</evidence>
<dbReference type="GO" id="GO:0005506">
    <property type="term" value="F:iron ion binding"/>
    <property type="evidence" value="ECO:0007669"/>
    <property type="project" value="UniProtKB-UniRule"/>
</dbReference>
<keyword evidence="5" id="KW-0156">Chromatin regulator</keyword>
<evidence type="ECO:0000256" key="7">
    <source>
        <dbReference type="ARBA" id="ARBA00023002"/>
    </source>
</evidence>
<dbReference type="Gene3D" id="2.60.120.650">
    <property type="entry name" value="Cupin"/>
    <property type="match status" value="1"/>
</dbReference>
<keyword evidence="7 12" id="KW-0560">Oxidoreductase</keyword>
<sequence length="769" mass="87712">MLSARDFYRFEKLSSQGKLKSSEEGMSLTEKLIRSADTLNGPCSVNGISKPLTSETSNQLNEKSNRKKRRRSKRKFSEKDGSCATDVGCSRTRDLESSLNTADVTSESDQEFPNLHTKKQKCDAKQGLGSNTIAEKDCIQSPKNDLLNASFRPDTLLVSSKQITSSLNPLKQGEQLLKEILEPVALEEFFRVNYQKTPLHIKRSSSKCGEWLNYSFVKKLLDKEFLFFGQHVDLIEDKTLKHEIVNPPSRAFAGTVWEHYSQGKGLRFHNLQTFSRSLRFRVGLLQEYFSCNFTVTAYLLPSKSTELSFSQLDHDLFILQQEGSQNFQITSNKANLKGRNKSVMLVKLKPGDLLYIPKGFSYTMSHTNNNNKHTLHLCISFNQKYNWGDYLSELLPIMMKNAVENDPEFDKPLPLNSFKHLGIFFNKDAANKHAIEFEKEFRVQTIQMLKRLINKIEQRQTFPIRRLKTISQSSHEKHQSSSAPFSLSTITMDTVSTGKEINSIKQQQQPNPYDNLFIQSIDPLYLAIDQMMLKIMRESCALELSEDELIRSIFKHGSDKSNQLTIHSKIRLIRSTAIRLMLTYFENKQSDTVVDDNTINRQHCMIPSFMVYHSLNNQGNNTNSNANVGIGFHKKFLIALTHLIRKYPVFIPVSGLPLEKHTDCLNVAITFYKLGFIITEHQINDDGDQNITIGESNVDNVNVSDSKSEINKMLKHHSSLVKNIKGKQINCGLIDLDEVKNDQCPIDGNDKDNLTDDDDDDDDCIITEN</sequence>
<dbReference type="GO" id="GO:0005730">
    <property type="term" value="C:nucleolus"/>
    <property type="evidence" value="ECO:0007669"/>
    <property type="project" value="TreeGrafter"/>
</dbReference>
<evidence type="ECO:0000256" key="13">
    <source>
        <dbReference type="SAM" id="MobiDB-lite"/>
    </source>
</evidence>
<dbReference type="Gene3D" id="3.90.930.40">
    <property type="match status" value="1"/>
</dbReference>
<evidence type="ECO:0000313" key="17">
    <source>
        <dbReference type="WBParaSite" id="SMRG1_21830.1"/>
    </source>
</evidence>
<evidence type="ECO:0000256" key="3">
    <source>
        <dbReference type="ARBA" id="ARBA00022491"/>
    </source>
</evidence>
<comment type="cofactor">
    <cofactor evidence="12">
        <name>Fe(2+)</name>
        <dbReference type="ChEBI" id="CHEBI:29033"/>
    </cofactor>
    <text evidence="12">Binds 1 Fe(2+) ion per subunit.</text>
</comment>
<dbReference type="Pfam" id="PF21233">
    <property type="entry name" value="WHD_RIOX1"/>
    <property type="match status" value="1"/>
</dbReference>
<keyword evidence="9 12" id="KW-0805">Transcription regulation</keyword>
<keyword evidence="10 12" id="KW-0804">Transcription</keyword>
<comment type="similarity">
    <text evidence="2">Belongs to the ROX family. NO66 subfamily.</text>
</comment>
<evidence type="ECO:0000256" key="11">
    <source>
        <dbReference type="ARBA" id="ARBA00023242"/>
    </source>
</evidence>
<dbReference type="PANTHER" id="PTHR13096">
    <property type="entry name" value="MINA53 MYC INDUCED NUCLEAR ANTIGEN"/>
    <property type="match status" value="1"/>
</dbReference>
<dbReference type="InterPro" id="IPR003347">
    <property type="entry name" value="JmjC_dom"/>
</dbReference>
<evidence type="ECO:0000256" key="12">
    <source>
        <dbReference type="RuleBase" id="RU366061"/>
    </source>
</evidence>
<dbReference type="WBParaSite" id="SMRG1_21830.1">
    <property type="protein sequence ID" value="SMRG1_21830.1"/>
    <property type="gene ID" value="SMRG1_21830"/>
</dbReference>
<dbReference type="Pfam" id="PF08007">
    <property type="entry name" value="JmjC_2"/>
    <property type="match status" value="1"/>
</dbReference>
<keyword evidence="4 12" id="KW-0479">Metal-binding</keyword>
<evidence type="ECO:0000256" key="9">
    <source>
        <dbReference type="ARBA" id="ARBA00023015"/>
    </source>
</evidence>
<accession>A0AA84ZBY0</accession>
<dbReference type="SUPFAM" id="SSF51197">
    <property type="entry name" value="Clavaminate synthase-like"/>
    <property type="match status" value="1"/>
</dbReference>
<evidence type="ECO:0000256" key="2">
    <source>
        <dbReference type="ARBA" id="ARBA00010309"/>
    </source>
</evidence>
<keyword evidence="3" id="KW-0678">Repressor</keyword>
<evidence type="ECO:0000256" key="6">
    <source>
        <dbReference type="ARBA" id="ARBA00022964"/>
    </source>
</evidence>
<dbReference type="AlphaFoldDB" id="A0AA84ZBY0"/>
<evidence type="ECO:0000259" key="14">
    <source>
        <dbReference type="Pfam" id="PF08007"/>
    </source>
</evidence>
<evidence type="ECO:0000256" key="10">
    <source>
        <dbReference type="ARBA" id="ARBA00023163"/>
    </source>
</evidence>
<dbReference type="InterPro" id="IPR039994">
    <property type="entry name" value="NO66-like"/>
</dbReference>